<keyword evidence="1" id="KW-1133">Transmembrane helix</keyword>
<sequence length="63" mass="7355">MNPHLPPFSSTLPIFFLLFMLITKHCNLKSYLPPQRRPQNINYSTKLVLLTIWPRIPEPPSPV</sequence>
<evidence type="ECO:0000256" key="1">
    <source>
        <dbReference type="SAM" id="Phobius"/>
    </source>
</evidence>
<gene>
    <name evidence="2" type="ORF">Fmac_009135</name>
</gene>
<keyword evidence="1" id="KW-0472">Membrane</keyword>
<evidence type="ECO:0008006" key="4">
    <source>
        <dbReference type="Google" id="ProtNLM"/>
    </source>
</evidence>
<reference evidence="2 3" key="1">
    <citation type="submission" date="2024-08" db="EMBL/GenBank/DDBJ databases">
        <title>Insights into the chromosomal genome structure of Flemingia macrophylla.</title>
        <authorList>
            <person name="Ding Y."/>
            <person name="Zhao Y."/>
            <person name="Bi W."/>
            <person name="Wu M."/>
            <person name="Zhao G."/>
            <person name="Gong Y."/>
            <person name="Li W."/>
            <person name="Zhang P."/>
        </authorList>
    </citation>
    <scope>NUCLEOTIDE SEQUENCE [LARGE SCALE GENOMIC DNA]</scope>
    <source>
        <strain evidence="2">DYQJB</strain>
        <tissue evidence="2">Leaf</tissue>
    </source>
</reference>
<dbReference type="EMBL" id="JBGMDY010000003">
    <property type="protein sequence ID" value="KAL2341195.1"/>
    <property type="molecule type" value="Genomic_DNA"/>
</dbReference>
<keyword evidence="3" id="KW-1185">Reference proteome</keyword>
<evidence type="ECO:0000313" key="2">
    <source>
        <dbReference type="EMBL" id="KAL2341195.1"/>
    </source>
</evidence>
<accession>A0ABD1N1V6</accession>
<feature type="transmembrane region" description="Helical" evidence="1">
    <location>
        <begin position="6"/>
        <end position="23"/>
    </location>
</feature>
<dbReference type="Proteomes" id="UP001603857">
    <property type="component" value="Unassembled WGS sequence"/>
</dbReference>
<evidence type="ECO:0000313" key="3">
    <source>
        <dbReference type="Proteomes" id="UP001603857"/>
    </source>
</evidence>
<organism evidence="2 3">
    <name type="scientific">Flemingia macrophylla</name>
    <dbReference type="NCBI Taxonomy" id="520843"/>
    <lineage>
        <taxon>Eukaryota</taxon>
        <taxon>Viridiplantae</taxon>
        <taxon>Streptophyta</taxon>
        <taxon>Embryophyta</taxon>
        <taxon>Tracheophyta</taxon>
        <taxon>Spermatophyta</taxon>
        <taxon>Magnoliopsida</taxon>
        <taxon>eudicotyledons</taxon>
        <taxon>Gunneridae</taxon>
        <taxon>Pentapetalae</taxon>
        <taxon>rosids</taxon>
        <taxon>fabids</taxon>
        <taxon>Fabales</taxon>
        <taxon>Fabaceae</taxon>
        <taxon>Papilionoideae</taxon>
        <taxon>50 kb inversion clade</taxon>
        <taxon>NPAAA clade</taxon>
        <taxon>indigoferoid/millettioid clade</taxon>
        <taxon>Phaseoleae</taxon>
        <taxon>Flemingia</taxon>
    </lineage>
</organism>
<name>A0ABD1N1V6_9FABA</name>
<proteinExistence type="predicted"/>
<comment type="caution">
    <text evidence="2">The sequence shown here is derived from an EMBL/GenBank/DDBJ whole genome shotgun (WGS) entry which is preliminary data.</text>
</comment>
<dbReference type="AlphaFoldDB" id="A0ABD1N1V6"/>
<keyword evidence="1" id="KW-0812">Transmembrane</keyword>
<protein>
    <recommendedName>
        <fullName evidence="4">ATP synthase F0 subunit 8</fullName>
    </recommendedName>
</protein>